<accession>A0A1I1MHC3</accession>
<dbReference type="EMBL" id="FOKV01000009">
    <property type="protein sequence ID" value="SFC82043.1"/>
    <property type="molecule type" value="Genomic_DNA"/>
</dbReference>
<dbReference type="PANTHER" id="PTHR33490:SF6">
    <property type="entry name" value="SLL1049 PROTEIN"/>
    <property type="match status" value="1"/>
</dbReference>
<dbReference type="STRING" id="1334022.SAMN04487907_109105"/>
<dbReference type="SMART" id="SM00460">
    <property type="entry name" value="TGc"/>
    <property type="match status" value="1"/>
</dbReference>
<organism evidence="2 3">
    <name type="scientific">Zunongwangia mangrovi</name>
    <dbReference type="NCBI Taxonomy" id="1334022"/>
    <lineage>
        <taxon>Bacteria</taxon>
        <taxon>Pseudomonadati</taxon>
        <taxon>Bacteroidota</taxon>
        <taxon>Flavobacteriia</taxon>
        <taxon>Flavobacteriales</taxon>
        <taxon>Flavobacteriaceae</taxon>
        <taxon>Zunongwangia</taxon>
    </lineage>
</organism>
<dbReference type="Pfam" id="PF01841">
    <property type="entry name" value="Transglut_core"/>
    <property type="match status" value="1"/>
</dbReference>
<dbReference type="RefSeq" id="WP_092544460.1">
    <property type="nucleotide sequence ID" value="NZ_FOKV01000009.1"/>
</dbReference>
<reference evidence="3" key="1">
    <citation type="submission" date="2016-10" db="EMBL/GenBank/DDBJ databases">
        <authorList>
            <person name="Varghese N."/>
            <person name="Submissions S."/>
        </authorList>
    </citation>
    <scope>NUCLEOTIDE SEQUENCE [LARGE SCALE GENOMIC DNA]</scope>
    <source>
        <strain evidence="3">DSM 24499</strain>
    </source>
</reference>
<sequence length="287" mass="32884">MALNYVIKYAATNTYENFVDEALWQFLIAPLNAKSQQVISSEFKNSLHIPVEKSINGYGFETFRVHPKKRFKSIDFEAEFHVIKDQFNPFEKTSDLSIEEEISELNSLNFKVEHSAFLKSTTLTKLPVSHEIDFVYDEEVSIFENLKNLNNWIFDIFSFKTDVTDVDTDLDMILEEKQGVCQDFTHLFCAIARSYRIPTRYISGYLHQGNGYFGDSQMHAWAEAFIPGCGWVGFDPTNNLIAAENHIKVADGKDYSDCPPIKGIVYTSGKNHTKYSVEVHAQQNAQQ</sequence>
<dbReference type="InterPro" id="IPR038765">
    <property type="entry name" value="Papain-like_cys_pep_sf"/>
</dbReference>
<feature type="domain" description="Transglutaminase-like" evidence="1">
    <location>
        <begin position="173"/>
        <end position="238"/>
    </location>
</feature>
<dbReference type="AlphaFoldDB" id="A0A1I1MHC3"/>
<dbReference type="InterPro" id="IPR002931">
    <property type="entry name" value="Transglutaminase-like"/>
</dbReference>
<dbReference type="PANTHER" id="PTHR33490">
    <property type="entry name" value="BLR5614 PROTEIN-RELATED"/>
    <property type="match status" value="1"/>
</dbReference>
<dbReference type="Gene3D" id="3.10.620.30">
    <property type="match status" value="1"/>
</dbReference>
<name>A0A1I1MHC3_9FLAO</name>
<evidence type="ECO:0000313" key="3">
    <source>
        <dbReference type="Proteomes" id="UP000199438"/>
    </source>
</evidence>
<keyword evidence="3" id="KW-1185">Reference proteome</keyword>
<dbReference type="SUPFAM" id="SSF54001">
    <property type="entry name" value="Cysteine proteinases"/>
    <property type="match status" value="1"/>
</dbReference>
<gene>
    <name evidence="2" type="ORF">SAMN04487907_109105</name>
</gene>
<evidence type="ECO:0000313" key="2">
    <source>
        <dbReference type="EMBL" id="SFC82043.1"/>
    </source>
</evidence>
<protein>
    <submittedName>
        <fullName evidence="2">Transglutaminase-like superfamily protein</fullName>
    </submittedName>
</protein>
<evidence type="ECO:0000259" key="1">
    <source>
        <dbReference type="SMART" id="SM00460"/>
    </source>
</evidence>
<dbReference type="Proteomes" id="UP000199438">
    <property type="component" value="Unassembled WGS sequence"/>
</dbReference>
<dbReference type="OrthoDB" id="9804872at2"/>
<proteinExistence type="predicted"/>